<evidence type="ECO:0000256" key="1">
    <source>
        <dbReference type="SAM" id="Phobius"/>
    </source>
</evidence>
<dbReference type="AlphaFoldDB" id="A0A7S0FQ20"/>
<accession>A0A7S0FQ20</accession>
<dbReference type="EMBL" id="HBEG01035308">
    <property type="protein sequence ID" value="CAD8373961.1"/>
    <property type="molecule type" value="Transcribed_RNA"/>
</dbReference>
<evidence type="ECO:0008006" key="3">
    <source>
        <dbReference type="Google" id="ProtNLM"/>
    </source>
</evidence>
<keyword evidence="1" id="KW-1133">Transmembrane helix</keyword>
<reference evidence="2" key="1">
    <citation type="submission" date="2021-01" db="EMBL/GenBank/DDBJ databases">
        <authorList>
            <person name="Corre E."/>
            <person name="Pelletier E."/>
            <person name="Niang G."/>
            <person name="Scheremetjew M."/>
            <person name="Finn R."/>
            <person name="Kale V."/>
            <person name="Holt S."/>
            <person name="Cochrane G."/>
            <person name="Meng A."/>
            <person name="Brown T."/>
            <person name="Cohen L."/>
        </authorList>
    </citation>
    <scope>NUCLEOTIDE SEQUENCE</scope>
    <source>
        <strain evidence="2">Pbaha01</strain>
    </source>
</reference>
<proteinExistence type="predicted"/>
<keyword evidence="1" id="KW-0812">Transmembrane</keyword>
<protein>
    <recommendedName>
        <fullName evidence="3">TLC domain-containing protein</fullName>
    </recommendedName>
</protein>
<organism evidence="2">
    <name type="scientific">Pyrodinium bahamense</name>
    <dbReference type="NCBI Taxonomy" id="73915"/>
    <lineage>
        <taxon>Eukaryota</taxon>
        <taxon>Sar</taxon>
        <taxon>Alveolata</taxon>
        <taxon>Dinophyceae</taxon>
        <taxon>Gonyaulacales</taxon>
        <taxon>Pyrocystaceae</taxon>
        <taxon>Pyrodinium</taxon>
    </lineage>
</organism>
<feature type="transmembrane region" description="Helical" evidence="1">
    <location>
        <begin position="20"/>
        <end position="43"/>
    </location>
</feature>
<gene>
    <name evidence="2" type="ORF">PBAH0796_LOCUS21614</name>
</gene>
<keyword evidence="1" id="KW-0472">Membrane</keyword>
<feature type="transmembrane region" description="Helical" evidence="1">
    <location>
        <begin position="157"/>
        <end position="178"/>
    </location>
</feature>
<sequence length="360" mass="39490">MSLAEGILSFLSQPLGVVQFVAAVAVVTGIVCEIVLASIMAWVEKKDWWPRAMPLQKALMMSFGFPEASCTEYQTRSGYAYVITLCTHHVVCGSMMLPVVIFGWAGAQKLGQACFLVGALMDVSVDVYDEFRMFSVTFLYESVGQKLFGGEKGPKQFFVVVGVLHHPLAMTMVCPLVLHYPDLASFHIVALALLFAAGICFTTGSYKFTLDVTKAFDWYQFKAIVVLQAVTILYTRGYVWFRHLYIVLCTFWADGSMKFFCGGCVAGTLMSLFNLVMIADAVGAAVKWLPRSMVKEGSDEQSEFNEDLVMRIPSTPSKGAMNGSMKAFAALGLSPASTFRANVQVTVAASKFKKGIQKKD</sequence>
<name>A0A7S0FQ20_9DINO</name>
<feature type="transmembrane region" description="Helical" evidence="1">
    <location>
        <begin position="218"/>
        <end position="239"/>
    </location>
</feature>
<feature type="transmembrane region" description="Helical" evidence="1">
    <location>
        <begin position="184"/>
        <end position="206"/>
    </location>
</feature>
<feature type="transmembrane region" description="Helical" evidence="1">
    <location>
        <begin position="259"/>
        <end position="286"/>
    </location>
</feature>
<evidence type="ECO:0000313" key="2">
    <source>
        <dbReference type="EMBL" id="CAD8373961.1"/>
    </source>
</evidence>